<evidence type="ECO:0000313" key="3">
    <source>
        <dbReference type="Proteomes" id="UP000295361"/>
    </source>
</evidence>
<gene>
    <name evidence="2" type="ORF">DES47_1021020</name>
</gene>
<protein>
    <submittedName>
        <fullName evidence="2">HD-like signal output (HDOD) protein</fullName>
    </submittedName>
</protein>
<dbReference type="Pfam" id="PF08668">
    <property type="entry name" value="HDOD"/>
    <property type="match status" value="1"/>
</dbReference>
<dbReference type="Proteomes" id="UP000295361">
    <property type="component" value="Unassembled WGS sequence"/>
</dbReference>
<reference evidence="2 3" key="1">
    <citation type="submission" date="2019-03" db="EMBL/GenBank/DDBJ databases">
        <title>Genomic Encyclopedia of Type Strains, Phase IV (KMG-IV): sequencing the most valuable type-strain genomes for metagenomic binning, comparative biology and taxonomic classification.</title>
        <authorList>
            <person name="Goeker M."/>
        </authorList>
    </citation>
    <scope>NUCLEOTIDE SEQUENCE [LARGE SCALE GENOMIC DNA]</scope>
    <source>
        <strain evidence="2 3">DSM 16998</strain>
    </source>
</reference>
<organism evidence="2 3">
    <name type="scientific">Roseateles toxinivorans</name>
    <dbReference type="NCBI Taxonomy" id="270368"/>
    <lineage>
        <taxon>Bacteria</taxon>
        <taxon>Pseudomonadati</taxon>
        <taxon>Pseudomonadota</taxon>
        <taxon>Betaproteobacteria</taxon>
        <taxon>Burkholderiales</taxon>
        <taxon>Sphaerotilaceae</taxon>
        <taxon>Roseateles</taxon>
    </lineage>
</organism>
<dbReference type="AlphaFoldDB" id="A0A4R6QQS0"/>
<dbReference type="InterPro" id="IPR013976">
    <property type="entry name" value="HDOD"/>
</dbReference>
<dbReference type="OrthoDB" id="9126875at2"/>
<sequence length="281" mass="31120">MTAASLPFTPLTRALPDLGWWTAYFRDAEIPVLAETASELELLRANEDAVDANMLGEMIARDPLMTLKVMAHVASNRPSSRVTDAETVTAALVLTGITPFFRDFGPQPTVEERFADQPEALDGLYQVIKRAERAANFAMGFALMRMDHDAPVIYSAALLHDFAEMLLWCHAPALALDIQARQRADSTLRSAVAQREVLNIKLTDLEHSLMQAWHLPELLVRITDDRPTTNPQVLTVKLAIQLARHTANGWDNAAVPDDVKEISQLLNMAEGPTLATLLEME</sequence>
<proteinExistence type="predicted"/>
<feature type="domain" description="HDOD" evidence="1">
    <location>
        <begin position="30"/>
        <end position="229"/>
    </location>
</feature>
<dbReference type="SUPFAM" id="SSF109604">
    <property type="entry name" value="HD-domain/PDEase-like"/>
    <property type="match status" value="1"/>
</dbReference>
<dbReference type="InterPro" id="IPR052340">
    <property type="entry name" value="RNase_Y/CdgJ"/>
</dbReference>
<dbReference type="Gene3D" id="1.10.3210.10">
    <property type="entry name" value="Hypothetical protein af1432"/>
    <property type="match status" value="1"/>
</dbReference>
<dbReference type="PANTHER" id="PTHR33525:SF4">
    <property type="entry name" value="CYCLIC DI-GMP PHOSPHODIESTERASE CDGJ"/>
    <property type="match status" value="1"/>
</dbReference>
<dbReference type="InParanoid" id="A0A4R6QQS0"/>
<evidence type="ECO:0000259" key="1">
    <source>
        <dbReference type="PROSITE" id="PS51833"/>
    </source>
</evidence>
<accession>A0A4R6QQS0</accession>
<name>A0A4R6QQS0_9BURK</name>
<comment type="caution">
    <text evidence="2">The sequence shown here is derived from an EMBL/GenBank/DDBJ whole genome shotgun (WGS) entry which is preliminary data.</text>
</comment>
<dbReference type="PROSITE" id="PS51833">
    <property type="entry name" value="HDOD"/>
    <property type="match status" value="1"/>
</dbReference>
<dbReference type="RefSeq" id="WP_133700655.1">
    <property type="nucleotide sequence ID" value="NZ_SNXS01000002.1"/>
</dbReference>
<dbReference type="EMBL" id="SNXS01000002">
    <property type="protein sequence ID" value="TDP73260.1"/>
    <property type="molecule type" value="Genomic_DNA"/>
</dbReference>
<keyword evidence="3" id="KW-1185">Reference proteome</keyword>
<evidence type="ECO:0000313" key="2">
    <source>
        <dbReference type="EMBL" id="TDP73260.1"/>
    </source>
</evidence>
<dbReference type="PANTHER" id="PTHR33525">
    <property type="match status" value="1"/>
</dbReference>